<evidence type="ECO:0000256" key="4">
    <source>
        <dbReference type="ARBA" id="ARBA00022989"/>
    </source>
</evidence>
<evidence type="ECO:0000256" key="6">
    <source>
        <dbReference type="SAM" id="MobiDB-lite"/>
    </source>
</evidence>
<dbReference type="PANTHER" id="PTHR30619">
    <property type="entry name" value="DNA INTERNALIZATION/COMPETENCE PROTEIN COMEC/REC2"/>
    <property type="match status" value="1"/>
</dbReference>
<feature type="compositionally biased region" description="Polar residues" evidence="6">
    <location>
        <begin position="235"/>
        <end position="246"/>
    </location>
</feature>
<protein>
    <submittedName>
        <fullName evidence="9">DNA internalization-related competence protein ComEC/Rec2</fullName>
    </submittedName>
</protein>
<feature type="transmembrane region" description="Helical" evidence="7">
    <location>
        <begin position="587"/>
        <end position="604"/>
    </location>
</feature>
<dbReference type="SMART" id="SM00849">
    <property type="entry name" value="Lactamase_B"/>
    <property type="match status" value="1"/>
</dbReference>
<feature type="transmembrane region" description="Helical" evidence="7">
    <location>
        <begin position="425"/>
        <end position="444"/>
    </location>
</feature>
<evidence type="ECO:0000259" key="8">
    <source>
        <dbReference type="SMART" id="SM00849"/>
    </source>
</evidence>
<dbReference type="EMBL" id="JAAGRQ010000079">
    <property type="protein sequence ID" value="NDY58109.1"/>
    <property type="molecule type" value="Genomic_DNA"/>
</dbReference>
<comment type="subcellular location">
    <subcellularLocation>
        <location evidence="1">Cell membrane</location>
        <topology evidence="1">Multi-pass membrane protein</topology>
    </subcellularLocation>
</comment>
<feature type="transmembrane region" description="Helical" evidence="7">
    <location>
        <begin position="492"/>
        <end position="515"/>
    </location>
</feature>
<dbReference type="CDD" id="cd07731">
    <property type="entry name" value="ComA-like_MBL-fold"/>
    <property type="match status" value="1"/>
</dbReference>
<sequence>MGHTQTPLLPWQILFVCAVCGILALRVPQAAVAALSATVLLALATRTGKGVLALAPLAFGLGLGMAALALPDPPARTPRDVLTGTRTVVVGTAASVTPLPGDRLSVVLDDPRLTTPTAKADPKDAHVARRPVPLPGRLLLTWDNPAWRPSPGDVLALAARVRPVTSFRNPGGFDTVFARRLEDVFFRIYARGDQPILLTASDSPWREVRQNVRRAILDAVTPPPADAPGAIAESGQGNAPGRTTGQARADRTPEKAVADEAGLSGTGRAADAPHDQDASVTPPTPGGAMLLALLTGDTSALTGTDMDLVRRASLAHALALSGMHVGYVAAMVWLAIRLIGRLRPAIYLRLPRQKLVVLLAAPLVAGYVWLGGFSPSLVRAALMFGCFGALILLDRPRVMLDGLFLALAIIVAVSPLSVFDIRLQLSALAVAGLGVFWPLGQAIFDRLPLPEISRPAALWIFGILWTSLSAEAAILPILALEFGELSPHVYLNLLWLPVLGFVVMPLGLAGLLTSFLSPDAAAVFYVPAAWVCDWLMGLLAWQDGLGFLDAAAVLRPLWPEIVGYFLLCSALAVWWRKRPDGRLPGMVLAVGLALLAAPGVRQAWRDLSGEVRLTMIDVGQGQALVAEVTGGRRILVDGGGTGFGNFDMGRAVTGPALAYGRSPELAGMILTHGHTDHAQGLIWPLSRFDVGFFAESASPDAGAPDAALTRAVAASGLAPRPLAAGDRLDLGNGAALEVLHPPAGFTGKANDASVVLRLVKNGRGLALLCGDIEKKAIRMLVASGRDMSAEVLVLPHHGSATSVSRAFYKAVNPRAAFISCGPGNRFRYPADKALAELARRGCPVYVTAALGAVTATWDGDEPADITSVVAAGQPPRELATLRPPR</sequence>
<evidence type="ECO:0000256" key="2">
    <source>
        <dbReference type="ARBA" id="ARBA00022475"/>
    </source>
</evidence>
<evidence type="ECO:0000256" key="5">
    <source>
        <dbReference type="ARBA" id="ARBA00023136"/>
    </source>
</evidence>
<feature type="transmembrane region" description="Helical" evidence="7">
    <location>
        <begin position="522"/>
        <end position="541"/>
    </location>
</feature>
<keyword evidence="4 7" id="KW-1133">Transmembrane helix</keyword>
<comment type="caution">
    <text evidence="9">The sequence shown here is derived from an EMBL/GenBank/DDBJ whole genome shotgun (WGS) entry which is preliminary data.</text>
</comment>
<keyword evidence="3 7" id="KW-0812">Transmembrane</keyword>
<feature type="transmembrane region" description="Helical" evidence="7">
    <location>
        <begin position="51"/>
        <end position="70"/>
    </location>
</feature>
<dbReference type="InterPro" id="IPR035681">
    <property type="entry name" value="ComA-like_MBL"/>
</dbReference>
<dbReference type="AlphaFoldDB" id="A0A7K3NSB9"/>
<gene>
    <name evidence="9" type="ORF">G3N56_15340</name>
</gene>
<evidence type="ECO:0000313" key="9">
    <source>
        <dbReference type="EMBL" id="NDY58109.1"/>
    </source>
</evidence>
<evidence type="ECO:0000256" key="1">
    <source>
        <dbReference type="ARBA" id="ARBA00004651"/>
    </source>
</evidence>
<feature type="transmembrane region" description="Helical" evidence="7">
    <location>
        <begin position="400"/>
        <end position="419"/>
    </location>
</feature>
<proteinExistence type="predicted"/>
<dbReference type="Proteomes" id="UP000469724">
    <property type="component" value="Unassembled WGS sequence"/>
</dbReference>
<feature type="domain" description="Metallo-beta-lactamase" evidence="8">
    <location>
        <begin position="622"/>
        <end position="797"/>
    </location>
</feature>
<evidence type="ECO:0000313" key="10">
    <source>
        <dbReference type="Proteomes" id="UP000469724"/>
    </source>
</evidence>
<evidence type="ECO:0000256" key="7">
    <source>
        <dbReference type="SAM" id="Phobius"/>
    </source>
</evidence>
<name>A0A7K3NSB9_9BACT</name>
<dbReference type="InterPro" id="IPR001279">
    <property type="entry name" value="Metallo-B-lactamas"/>
</dbReference>
<dbReference type="InterPro" id="IPR036866">
    <property type="entry name" value="RibonucZ/Hydroxyglut_hydro"/>
</dbReference>
<feature type="transmembrane region" description="Helical" evidence="7">
    <location>
        <begin position="355"/>
        <end position="370"/>
    </location>
</feature>
<dbReference type="Pfam" id="PF13567">
    <property type="entry name" value="DUF4131"/>
    <property type="match status" value="1"/>
</dbReference>
<dbReference type="InterPro" id="IPR004797">
    <property type="entry name" value="Competence_ComEC/Rec2"/>
</dbReference>
<organism evidence="9 10">
    <name type="scientific">Desulfolutivibrio sulfodismutans</name>
    <dbReference type="NCBI Taxonomy" id="63561"/>
    <lineage>
        <taxon>Bacteria</taxon>
        <taxon>Pseudomonadati</taxon>
        <taxon>Thermodesulfobacteriota</taxon>
        <taxon>Desulfovibrionia</taxon>
        <taxon>Desulfovibrionales</taxon>
        <taxon>Desulfovibrionaceae</taxon>
        <taxon>Desulfolutivibrio</taxon>
    </lineage>
</organism>
<feature type="region of interest" description="Disordered" evidence="6">
    <location>
        <begin position="220"/>
        <end position="281"/>
    </location>
</feature>
<dbReference type="GO" id="GO:0030420">
    <property type="term" value="P:establishment of competence for transformation"/>
    <property type="evidence" value="ECO:0007669"/>
    <property type="project" value="InterPro"/>
</dbReference>
<feature type="transmembrane region" description="Helical" evidence="7">
    <location>
        <begin position="314"/>
        <end position="334"/>
    </location>
</feature>
<dbReference type="PANTHER" id="PTHR30619:SF1">
    <property type="entry name" value="RECOMBINATION PROTEIN 2"/>
    <property type="match status" value="1"/>
</dbReference>
<feature type="transmembrane region" description="Helical" evidence="7">
    <location>
        <begin position="557"/>
        <end position="575"/>
    </location>
</feature>
<keyword evidence="5 7" id="KW-0472">Membrane</keyword>
<keyword evidence="10" id="KW-1185">Reference proteome</keyword>
<accession>A0A7K3NSB9</accession>
<dbReference type="InterPro" id="IPR025405">
    <property type="entry name" value="DUF4131"/>
</dbReference>
<dbReference type="NCBIfam" id="TIGR00360">
    <property type="entry name" value="ComEC_N-term"/>
    <property type="match status" value="1"/>
</dbReference>
<feature type="compositionally biased region" description="Basic and acidic residues" evidence="6">
    <location>
        <begin position="248"/>
        <end position="258"/>
    </location>
</feature>
<dbReference type="RefSeq" id="WP_163303186.1">
    <property type="nucleotide sequence ID" value="NZ_JAAGRQ010000079.1"/>
</dbReference>
<dbReference type="SUPFAM" id="SSF56281">
    <property type="entry name" value="Metallo-hydrolase/oxidoreductase"/>
    <property type="match status" value="1"/>
</dbReference>
<dbReference type="NCBIfam" id="TIGR00361">
    <property type="entry name" value="ComEC_Rec2"/>
    <property type="match status" value="1"/>
</dbReference>
<dbReference type="Pfam" id="PF03772">
    <property type="entry name" value="Competence"/>
    <property type="match status" value="1"/>
</dbReference>
<feature type="transmembrane region" description="Helical" evidence="7">
    <location>
        <begin position="12"/>
        <end position="44"/>
    </location>
</feature>
<dbReference type="Pfam" id="PF00753">
    <property type="entry name" value="Lactamase_B"/>
    <property type="match status" value="1"/>
</dbReference>
<dbReference type="InterPro" id="IPR052159">
    <property type="entry name" value="Competence_DNA_uptake"/>
</dbReference>
<keyword evidence="2" id="KW-1003">Cell membrane</keyword>
<feature type="transmembrane region" description="Helical" evidence="7">
    <location>
        <begin position="456"/>
        <end position="480"/>
    </location>
</feature>
<dbReference type="InterPro" id="IPR004477">
    <property type="entry name" value="ComEC_N"/>
</dbReference>
<reference evidence="9 10" key="1">
    <citation type="submission" date="2020-02" db="EMBL/GenBank/DDBJ databases">
        <title>Comparative genomics of sulfur disproportionating microorganisms.</title>
        <authorList>
            <person name="Ward L.M."/>
            <person name="Bertran E."/>
            <person name="Johnston D.T."/>
        </authorList>
    </citation>
    <scope>NUCLEOTIDE SEQUENCE [LARGE SCALE GENOMIC DNA]</scope>
    <source>
        <strain evidence="9 10">DSM 3696</strain>
    </source>
</reference>
<evidence type="ECO:0000256" key="3">
    <source>
        <dbReference type="ARBA" id="ARBA00022692"/>
    </source>
</evidence>
<dbReference type="GO" id="GO:0005886">
    <property type="term" value="C:plasma membrane"/>
    <property type="evidence" value="ECO:0007669"/>
    <property type="project" value="UniProtKB-SubCell"/>
</dbReference>
<dbReference type="Gene3D" id="3.60.15.10">
    <property type="entry name" value="Ribonuclease Z/Hydroxyacylglutathione hydrolase-like"/>
    <property type="match status" value="1"/>
</dbReference>